<accession>A0A150HA90</accession>
<proteinExistence type="predicted"/>
<name>A0A150HA90_9MICO</name>
<keyword evidence="2" id="KW-1185">Reference proteome</keyword>
<dbReference type="EMBL" id="LQQC01000007">
    <property type="protein sequence ID" value="KXZ59043.1"/>
    <property type="molecule type" value="Genomic_DNA"/>
</dbReference>
<dbReference type="AlphaFoldDB" id="A0A150HA90"/>
<evidence type="ECO:0000313" key="2">
    <source>
        <dbReference type="Proteomes" id="UP000243589"/>
    </source>
</evidence>
<organism evidence="1 2">
    <name type="scientific">Brevibacterium ravenspurgense</name>
    <dbReference type="NCBI Taxonomy" id="479117"/>
    <lineage>
        <taxon>Bacteria</taxon>
        <taxon>Bacillati</taxon>
        <taxon>Actinomycetota</taxon>
        <taxon>Actinomycetes</taxon>
        <taxon>Micrococcales</taxon>
        <taxon>Brevibacteriaceae</taxon>
        <taxon>Brevibacterium</taxon>
    </lineage>
</organism>
<sequence>MTVIIHPVGYVRRGTTLESASDVVEIDWKRREQR</sequence>
<gene>
    <name evidence="1" type="ORF">Bravens_00596</name>
</gene>
<dbReference type="PATRIC" id="fig|479117.4.peg.598"/>
<comment type="caution">
    <text evidence="1">The sequence shown here is derived from an EMBL/GenBank/DDBJ whole genome shotgun (WGS) entry which is preliminary data.</text>
</comment>
<protein>
    <submittedName>
        <fullName evidence="1">Uncharacterized protein</fullName>
    </submittedName>
</protein>
<evidence type="ECO:0000313" key="1">
    <source>
        <dbReference type="EMBL" id="KXZ59043.1"/>
    </source>
</evidence>
<dbReference type="Proteomes" id="UP000243589">
    <property type="component" value="Unassembled WGS sequence"/>
</dbReference>
<reference evidence="1 2" key="1">
    <citation type="submission" date="2016-01" db="EMBL/GenBank/DDBJ databases">
        <title>Use of Whole Genome Sequencing to ascertain that Brevibacterium massiliense (Roux, Raoult 2009) is a later heterotypic synonym of Brevibacterium ravenspurgense (Mages 2008).</title>
        <authorList>
            <person name="Bernier A.-M."/>
            <person name="Burdz T."/>
            <person name="Huynh C."/>
            <person name="Pachecho A.L."/>
            <person name="Wiebe D."/>
            <person name="Bonner C."/>
            <person name="Bernard K."/>
        </authorList>
    </citation>
    <scope>NUCLEOTIDE SEQUENCE [LARGE SCALE GENOMIC DNA]</scope>
    <source>
        <strain evidence="1 2">CCUG56047</strain>
    </source>
</reference>